<name>A0A0X2NRH5_9CORY</name>
<dbReference type="OMA" id="RIPAFNC"/>
<reference evidence="6" key="1">
    <citation type="submission" date="2015-11" db="EMBL/GenBank/DDBJ databases">
        <authorList>
            <person name="Dugat-Bony E."/>
        </authorList>
    </citation>
    <scope>NUCLEOTIDE SEQUENCE [LARGE SCALE GENOMIC DNA]</scope>
    <source>
        <strain evidence="6">Mu292</strain>
    </source>
</reference>
<dbReference type="GO" id="GO:0004040">
    <property type="term" value="F:amidase activity"/>
    <property type="evidence" value="ECO:0007669"/>
    <property type="project" value="UniProtKB-EC"/>
</dbReference>
<dbReference type="EC" id="3.5.1.4" evidence="3"/>
<keyword evidence="5" id="KW-0808">Transferase</keyword>
<accession>A0A0X2NRH5</accession>
<dbReference type="InterPro" id="IPR000120">
    <property type="entry name" value="Amidase"/>
</dbReference>
<dbReference type="SUPFAM" id="SSF75304">
    <property type="entry name" value="Amidase signature (AS) enzymes"/>
    <property type="match status" value="1"/>
</dbReference>
<dbReference type="Gene3D" id="3.90.1300.10">
    <property type="entry name" value="Amidase signature (AS) domain"/>
    <property type="match status" value="1"/>
</dbReference>
<organism evidence="5 6">
    <name type="scientific">Corynebacterium variabile</name>
    <dbReference type="NCBI Taxonomy" id="1727"/>
    <lineage>
        <taxon>Bacteria</taxon>
        <taxon>Bacillati</taxon>
        <taxon>Actinomycetota</taxon>
        <taxon>Actinomycetes</taxon>
        <taxon>Mycobacteriales</taxon>
        <taxon>Corynebacteriaceae</taxon>
        <taxon>Corynebacterium</taxon>
    </lineage>
</organism>
<evidence type="ECO:0000256" key="2">
    <source>
        <dbReference type="ARBA" id="ARBA00009199"/>
    </source>
</evidence>
<dbReference type="GO" id="GO:0016740">
    <property type="term" value="F:transferase activity"/>
    <property type="evidence" value="ECO:0007669"/>
    <property type="project" value="UniProtKB-KW"/>
</dbReference>
<keyword evidence="6" id="KW-1185">Reference proteome</keyword>
<dbReference type="InterPro" id="IPR020556">
    <property type="entry name" value="Amidase_CS"/>
</dbReference>
<evidence type="ECO:0000256" key="3">
    <source>
        <dbReference type="ARBA" id="ARBA00012922"/>
    </source>
</evidence>
<comment type="catalytic activity">
    <reaction evidence="1">
        <text>a monocarboxylic acid amide + H2O = a monocarboxylate + NH4(+)</text>
        <dbReference type="Rhea" id="RHEA:12020"/>
        <dbReference type="ChEBI" id="CHEBI:15377"/>
        <dbReference type="ChEBI" id="CHEBI:28938"/>
        <dbReference type="ChEBI" id="CHEBI:35757"/>
        <dbReference type="ChEBI" id="CHEBI:83628"/>
        <dbReference type="EC" id="3.5.1.4"/>
    </reaction>
</comment>
<dbReference type="EMBL" id="FAUH01000021">
    <property type="protein sequence ID" value="CUU67311.1"/>
    <property type="molecule type" value="Genomic_DNA"/>
</dbReference>
<dbReference type="InterPro" id="IPR023631">
    <property type="entry name" value="Amidase_dom"/>
</dbReference>
<dbReference type="Pfam" id="PF01425">
    <property type="entry name" value="Amidase"/>
    <property type="match status" value="1"/>
</dbReference>
<evidence type="ECO:0000313" key="5">
    <source>
        <dbReference type="EMBL" id="CUU67311.1"/>
    </source>
</evidence>
<evidence type="ECO:0000259" key="4">
    <source>
        <dbReference type="Pfam" id="PF01425"/>
    </source>
</evidence>
<sequence length="479" mass="50018">MNTPEIPWHTLDAHDWRDHVATFTDDPEREPGSPGGAETGVRAALTRIARYDRDLNAFQTVLADEALATATDLDRLEPAQRGRLHGVPVAVKAEIDVKGVVTTFGTRANTTPATADALVVQKLRDAGAVIIGVTRMPEFGAWPYTQTDGYGVTRNPHDQSKTPGGSSGGSAAAVAAGLVPVALGGDGGGSIRIPAANCGLFGLKPQRGRVSASPNPHLWHALGTTGPLTRSVRDSALVYDLVSGNVDGDAYRAEPVGSLVEAVDGAAAAPRLRIGVCLTPPAKTGKLHPEHAAAVHRAADLLRAAGHTVTEYDPHYPDPTASFIPQFFAGIRTEKGGVEHPERLEARTRAVVRTGAWVRRPVHRWAEKKGGTIARALDHAWTEVDVLLTPTVPDRPGAADAIAGKGAVRTLLAASGPVAYTAMWNVTGFPAASVPLGTGSDGLPLSVQLVGPDNGEERLVALSSELETALDAGTADETT</sequence>
<feature type="domain" description="Amidase" evidence="4">
    <location>
        <begin position="41"/>
        <end position="459"/>
    </location>
</feature>
<gene>
    <name evidence="5" type="ORF">CVAR292_02673</name>
</gene>
<protein>
    <recommendedName>
        <fullName evidence="3">amidase</fullName>
        <ecNumber evidence="3">3.5.1.4</ecNumber>
    </recommendedName>
</protein>
<dbReference type="RefSeq" id="WP_014009858.1">
    <property type="nucleotide sequence ID" value="NZ_FAUH01000021.1"/>
</dbReference>
<dbReference type="Proteomes" id="UP000182498">
    <property type="component" value="Unassembled WGS sequence"/>
</dbReference>
<dbReference type="AlphaFoldDB" id="A0A0X2NRH5"/>
<evidence type="ECO:0000256" key="1">
    <source>
        <dbReference type="ARBA" id="ARBA00001311"/>
    </source>
</evidence>
<dbReference type="PROSITE" id="PS00571">
    <property type="entry name" value="AMIDASES"/>
    <property type="match status" value="1"/>
</dbReference>
<dbReference type="InterPro" id="IPR036928">
    <property type="entry name" value="AS_sf"/>
</dbReference>
<keyword evidence="5" id="KW-0378">Hydrolase</keyword>
<dbReference type="PANTHER" id="PTHR11895">
    <property type="entry name" value="TRANSAMIDASE"/>
    <property type="match status" value="1"/>
</dbReference>
<dbReference type="PANTHER" id="PTHR11895:SF7">
    <property type="entry name" value="GLUTAMYL-TRNA(GLN) AMIDOTRANSFERASE SUBUNIT A, MITOCHONDRIAL"/>
    <property type="match status" value="1"/>
</dbReference>
<dbReference type="OrthoDB" id="5175573at2"/>
<proteinExistence type="inferred from homology"/>
<comment type="similarity">
    <text evidence="2">Belongs to the amidase family.</text>
</comment>
<evidence type="ECO:0000313" key="6">
    <source>
        <dbReference type="Proteomes" id="UP000182498"/>
    </source>
</evidence>